<dbReference type="PROSITE" id="PS51257">
    <property type="entry name" value="PROKAR_LIPOPROTEIN"/>
    <property type="match status" value="1"/>
</dbReference>
<dbReference type="InterPro" id="IPR048503">
    <property type="entry name" value="NamZ_C"/>
</dbReference>
<evidence type="ECO:0000256" key="1">
    <source>
        <dbReference type="SAM" id="SignalP"/>
    </source>
</evidence>
<gene>
    <name evidence="3" type="ORF">FUAX_05520</name>
</gene>
<dbReference type="Proteomes" id="UP001348817">
    <property type="component" value="Chromosome"/>
</dbReference>
<dbReference type="PANTHER" id="PTHR42915:SF1">
    <property type="entry name" value="PEPTIDOGLYCAN BETA-N-ACETYLMURAMIDASE NAMZ"/>
    <property type="match status" value="1"/>
</dbReference>
<dbReference type="Pfam" id="PF20732">
    <property type="entry name" value="NamZ_C"/>
    <property type="match status" value="1"/>
</dbReference>
<dbReference type="InterPro" id="IPR008302">
    <property type="entry name" value="NamZ"/>
</dbReference>
<name>A0AAU9CFZ0_9BACT</name>
<keyword evidence="1" id="KW-0732">Signal</keyword>
<evidence type="ECO:0000259" key="2">
    <source>
        <dbReference type="PROSITE" id="PS50006"/>
    </source>
</evidence>
<dbReference type="PIRSF" id="PIRSF016719">
    <property type="entry name" value="UCP016719"/>
    <property type="match status" value="1"/>
</dbReference>
<accession>A0AAU9CFZ0</accession>
<dbReference type="Pfam" id="PF07075">
    <property type="entry name" value="NamZ_N"/>
    <property type="match status" value="1"/>
</dbReference>
<dbReference type="GO" id="GO:0033922">
    <property type="term" value="F:peptidoglycan beta-N-acetylmuramidase activity"/>
    <property type="evidence" value="ECO:0007669"/>
    <property type="project" value="InterPro"/>
</dbReference>
<reference evidence="3 4" key="1">
    <citation type="submission" date="2021-12" db="EMBL/GenBank/DDBJ databases">
        <title>Genome sequencing of bacteria with rrn-lacking chromosome and rrn-plasmid.</title>
        <authorList>
            <person name="Anda M."/>
            <person name="Iwasaki W."/>
        </authorList>
    </citation>
    <scope>NUCLEOTIDE SEQUENCE [LARGE SCALE GENOMIC DNA]</scope>
    <source>
        <strain evidence="3 4">DSM 100852</strain>
    </source>
</reference>
<feature type="signal peptide" evidence="1">
    <location>
        <begin position="1"/>
        <end position="24"/>
    </location>
</feature>
<feature type="domain" description="FHA" evidence="2">
    <location>
        <begin position="110"/>
        <end position="179"/>
    </location>
</feature>
<dbReference type="KEGG" id="fax:FUAX_05520"/>
<dbReference type="InterPro" id="IPR048502">
    <property type="entry name" value="NamZ_N"/>
</dbReference>
<dbReference type="PANTHER" id="PTHR42915">
    <property type="entry name" value="HYPOTHETICAL 460 KDA PROTEIN IN FEUA-SIGW INTERGENIC REGION [PRECURSOR]"/>
    <property type="match status" value="1"/>
</dbReference>
<keyword evidence="4" id="KW-1185">Reference proteome</keyword>
<dbReference type="InterPro" id="IPR000253">
    <property type="entry name" value="FHA_dom"/>
</dbReference>
<dbReference type="Gene3D" id="3.90.1150.140">
    <property type="match status" value="1"/>
</dbReference>
<dbReference type="EMBL" id="AP025314">
    <property type="protein sequence ID" value="BDD08120.1"/>
    <property type="molecule type" value="Genomic_DNA"/>
</dbReference>
<dbReference type="AlphaFoldDB" id="A0AAU9CFZ0"/>
<dbReference type="RefSeq" id="WP_338393396.1">
    <property type="nucleotide sequence ID" value="NZ_AP025314.1"/>
</dbReference>
<sequence length="390" mass="42930">MGKNAVLRAVTACCLFLGFLGACAQKTEEKLTLGAERFDVYGPGLAGQRVALVVNQTSEIHGVHLVDMFLAKGVEVVKVFAPEHGFRGKADAGEKVNDATDAKTGLPIVSLYGKNKKPSAEMLSDVDVVVFDIQDVGVRFYTYISTMHYVMEAVAEQEKRMIVLDRPNPNGSYVDGPVLERGFESFVGMHPIPVVHGVTVGELAKMISGEKWLATNKVCDLSVVPMLGYSHDMPYSLPVKPSPNLPDEVSVRLYPSLCFFEGTPVSAGRGTERPFTLYGYPDKAMGEDTFRPRSILGMSKYPKHEGKLCYGENLADAPGSVGFKLEYLLRAYKNFPDKKKFFNSFFDKLAGTDKLKAQISAGMDEKAIRTTWAPALEAYGKMRKGYLIYE</sequence>
<evidence type="ECO:0000313" key="4">
    <source>
        <dbReference type="Proteomes" id="UP001348817"/>
    </source>
</evidence>
<evidence type="ECO:0000313" key="3">
    <source>
        <dbReference type="EMBL" id="BDD08120.1"/>
    </source>
</evidence>
<protein>
    <recommendedName>
        <fullName evidence="2">FHA domain-containing protein</fullName>
    </recommendedName>
</protein>
<organism evidence="3 4">
    <name type="scientific">Fulvitalea axinellae</name>
    <dbReference type="NCBI Taxonomy" id="1182444"/>
    <lineage>
        <taxon>Bacteria</taxon>
        <taxon>Pseudomonadati</taxon>
        <taxon>Bacteroidota</taxon>
        <taxon>Cytophagia</taxon>
        <taxon>Cytophagales</taxon>
        <taxon>Persicobacteraceae</taxon>
        <taxon>Fulvitalea</taxon>
    </lineage>
</organism>
<feature type="chain" id="PRO_5043347488" description="FHA domain-containing protein" evidence="1">
    <location>
        <begin position="25"/>
        <end position="390"/>
    </location>
</feature>
<dbReference type="Gene3D" id="3.40.50.12170">
    <property type="entry name" value="Uncharacterised protein PF07075, DUF1343"/>
    <property type="match status" value="1"/>
</dbReference>
<dbReference type="PROSITE" id="PS50006">
    <property type="entry name" value="FHA_DOMAIN"/>
    <property type="match status" value="1"/>
</dbReference>
<proteinExistence type="predicted"/>